<reference evidence="1 2" key="1">
    <citation type="submission" date="2016-11" db="EMBL/GenBank/DDBJ databases">
        <title>The macronuclear genome of Stentor coeruleus: a giant cell with tiny introns.</title>
        <authorList>
            <person name="Slabodnick M."/>
            <person name="Ruby J.G."/>
            <person name="Reiff S.B."/>
            <person name="Swart E.C."/>
            <person name="Gosai S."/>
            <person name="Prabakaran S."/>
            <person name="Witkowska E."/>
            <person name="Larue G.E."/>
            <person name="Fisher S."/>
            <person name="Freeman R.M."/>
            <person name="Gunawardena J."/>
            <person name="Chu W."/>
            <person name="Stover N.A."/>
            <person name="Gregory B.D."/>
            <person name="Nowacki M."/>
            <person name="Derisi J."/>
            <person name="Roy S.W."/>
            <person name="Marshall W.F."/>
            <person name="Sood P."/>
        </authorList>
    </citation>
    <scope>NUCLEOTIDE SEQUENCE [LARGE SCALE GENOMIC DNA]</scope>
    <source>
        <strain evidence="1">WM001</strain>
    </source>
</reference>
<gene>
    <name evidence="1" type="ORF">SteCoe_2243</name>
</gene>
<evidence type="ECO:0000313" key="1">
    <source>
        <dbReference type="EMBL" id="OMJ94594.1"/>
    </source>
</evidence>
<comment type="caution">
    <text evidence="1">The sequence shown here is derived from an EMBL/GenBank/DDBJ whole genome shotgun (WGS) entry which is preliminary data.</text>
</comment>
<dbReference type="AlphaFoldDB" id="A0A1R2D011"/>
<sequence>MLAENTINKRKFSPCCRTAERTMGLVPNSFTKIRIPKDAFNSSYSKPGKKLLANRSLGKKGTIGNTNPTRNQNVFPPYSVKFTKPTTPATYSFQLLDSGKLMFSNNKFNGRPISVGGKNIRPAFLEPETTGIHFPNKSAIISPSMYMKEIEEPYKFPDFKFRGNLARFSQI</sequence>
<organism evidence="1 2">
    <name type="scientific">Stentor coeruleus</name>
    <dbReference type="NCBI Taxonomy" id="5963"/>
    <lineage>
        <taxon>Eukaryota</taxon>
        <taxon>Sar</taxon>
        <taxon>Alveolata</taxon>
        <taxon>Ciliophora</taxon>
        <taxon>Postciliodesmatophora</taxon>
        <taxon>Heterotrichea</taxon>
        <taxon>Heterotrichida</taxon>
        <taxon>Stentoridae</taxon>
        <taxon>Stentor</taxon>
    </lineage>
</organism>
<name>A0A1R2D011_9CILI</name>
<protein>
    <submittedName>
        <fullName evidence="1">Uncharacterized protein</fullName>
    </submittedName>
</protein>
<dbReference type="EMBL" id="MPUH01000024">
    <property type="protein sequence ID" value="OMJ94594.1"/>
    <property type="molecule type" value="Genomic_DNA"/>
</dbReference>
<evidence type="ECO:0000313" key="2">
    <source>
        <dbReference type="Proteomes" id="UP000187209"/>
    </source>
</evidence>
<accession>A0A1R2D011</accession>
<dbReference type="Proteomes" id="UP000187209">
    <property type="component" value="Unassembled WGS sequence"/>
</dbReference>
<keyword evidence="2" id="KW-1185">Reference proteome</keyword>
<proteinExistence type="predicted"/>